<dbReference type="InterPro" id="IPR009081">
    <property type="entry name" value="PP-bd_ACP"/>
</dbReference>
<keyword evidence="5" id="KW-1185">Reference proteome</keyword>
<evidence type="ECO:0000313" key="5">
    <source>
        <dbReference type="Proteomes" id="UP001174934"/>
    </source>
</evidence>
<dbReference type="InterPro" id="IPR042099">
    <property type="entry name" value="ANL_N_sf"/>
</dbReference>
<dbReference type="SMART" id="SM00823">
    <property type="entry name" value="PKS_PP"/>
    <property type="match status" value="1"/>
</dbReference>
<sequence length="1073" mass="117056">MAPHDAHMARLKGDNLLPHIVDRVAREQPGAEFGLWPIHPTSYEPGFYTVTYGKLASVVNGLAWWLVEQLGPGSGEEVLTYVGPNDVRISALLLAAIKTGYVVFFTSPRNSPDAQRSLFSTLKCKILITIDPTPTAALAIMEAVKPPRQLVIPSVDELLSKSFPHYIYAKTFEKARLDPFMIIHTSGSTGLPRPLVWTQEAGVRHQISSSRDPPDGSLSVDRVYLGKRIMVTLPHFHGAGLFQYGLGAIPFGNVNIGPLAGAIMTGQALVDALHHTPADVAMVVPSVVAEIAQDPELLDYCARHLKMIIYMGGDLPQALGDRVAAKMKLRCQWGASEVGIPPQLLDHKLGPQDWRYIRFHPCVGVVFEKVGDGIYELVFRRSESLADTQALFAIRGQEHLEEYRTRDLFEQHPTVPDAWCWRARADDIVVFLNGEKTNPIPMEQHVLASNPELSGVLVVGNQRFQAGLLIEPVVTSDNHTGLTTAEQAALIERVWPSVEEANRTTAAHARVEKSLILVTTPDRPLIRTGKATIQRYGSLIQYTADIEKLYANADMALDDEVAPLDTTDPKAIGAFIRDSIKSITGWPNLDLDSDSTFFERGMDSLQALQLTRALRRGLHHPDIALSTVYRNPTVSQLTAAIIALNQGTDNNDTDADLMEPLLATYRELIRQIPKPERMSTAQSKPATQDVILTGSTGSLGTHILHALLNRPGIGHIFCLNRGGDGGRAAQRARFIEASLPADVLDDGDRVSFIHTDLSRPLLGLDKETYETLRTRVRVVVHNGWTVNFNLGLVAFRPALAGLVNLFTLASAAGMRMVFVSSISAVTGPGRPAGEAPPEEVLEFACDTPMVSGYARSKFLSELLCDAAVGWLGVDVAVARMGQIAGTVLRAGGVWNMDEWLPSLVVSSVLRLGGLPGNLGGQFTEVDWMPVDLLGEVMVDLAVGDGGIGRDDGAKVFNIRNSRTTTWKELLPVVADVARRRLGRESEVVSSEVWLARLKESDEGGGADAGNVHENPAVKLLNFYCDSLWGREKTPGLMAIEQALVASPSLRDMPPVGSDWMSKWVGEWIEKASP</sequence>
<dbReference type="InterPro" id="IPR036291">
    <property type="entry name" value="NAD(P)-bd_dom_sf"/>
</dbReference>
<dbReference type="Pfam" id="PF23562">
    <property type="entry name" value="AMP-binding_C_3"/>
    <property type="match status" value="1"/>
</dbReference>
<dbReference type="InterPro" id="IPR000873">
    <property type="entry name" value="AMP-dep_synth/lig_dom"/>
</dbReference>
<reference evidence="4" key="1">
    <citation type="submission" date="2023-06" db="EMBL/GenBank/DDBJ databases">
        <title>Genome-scale phylogeny and comparative genomics of the fungal order Sordariales.</title>
        <authorList>
            <consortium name="Lawrence Berkeley National Laboratory"/>
            <person name="Hensen N."/>
            <person name="Bonometti L."/>
            <person name="Westerberg I."/>
            <person name="Brannstrom I.O."/>
            <person name="Guillou S."/>
            <person name="Cros-Aarteil S."/>
            <person name="Calhoun S."/>
            <person name="Haridas S."/>
            <person name="Kuo A."/>
            <person name="Mondo S."/>
            <person name="Pangilinan J."/>
            <person name="Riley R."/>
            <person name="LaButti K."/>
            <person name="Andreopoulos B."/>
            <person name="Lipzen A."/>
            <person name="Chen C."/>
            <person name="Yanf M."/>
            <person name="Daum C."/>
            <person name="Ng V."/>
            <person name="Clum A."/>
            <person name="Steindorff A."/>
            <person name="Ohm R."/>
            <person name="Martin F."/>
            <person name="Silar P."/>
            <person name="Natvig D."/>
            <person name="Lalanne C."/>
            <person name="Gautier V."/>
            <person name="Ament-velasquez S.L."/>
            <person name="Kruys A."/>
            <person name="Hutchinson M.I."/>
            <person name="Powell A.J."/>
            <person name="Barry K."/>
            <person name="Miller A.N."/>
            <person name="Grigoriev I.V."/>
            <person name="Debuchy R."/>
            <person name="Gladieux P."/>
            <person name="Thoren M.H."/>
            <person name="Johannesson H."/>
        </authorList>
    </citation>
    <scope>NUCLEOTIDE SEQUENCE</scope>
    <source>
        <strain evidence="4">SMH3391-2</strain>
    </source>
</reference>
<comment type="caution">
    <text evidence="4">The sequence shown here is derived from an EMBL/GenBank/DDBJ whole genome shotgun (WGS) entry which is preliminary data.</text>
</comment>
<protein>
    <recommendedName>
        <fullName evidence="3">Carrier domain-containing protein</fullName>
    </recommendedName>
</protein>
<dbReference type="InterPro" id="IPR013120">
    <property type="entry name" value="FAR_NAD-bd"/>
</dbReference>
<dbReference type="Pfam" id="PF00501">
    <property type="entry name" value="AMP-binding"/>
    <property type="match status" value="1"/>
</dbReference>
<dbReference type="SUPFAM" id="SSF47336">
    <property type="entry name" value="ACP-like"/>
    <property type="match status" value="1"/>
</dbReference>
<evidence type="ECO:0000259" key="3">
    <source>
        <dbReference type="PROSITE" id="PS50075"/>
    </source>
</evidence>
<proteinExistence type="predicted"/>
<evidence type="ECO:0000313" key="4">
    <source>
        <dbReference type="EMBL" id="KAK0610018.1"/>
    </source>
</evidence>
<dbReference type="SUPFAM" id="SSF56801">
    <property type="entry name" value="Acetyl-CoA synthetase-like"/>
    <property type="match status" value="1"/>
</dbReference>
<dbReference type="Proteomes" id="UP001174934">
    <property type="component" value="Unassembled WGS sequence"/>
</dbReference>
<feature type="domain" description="Carrier" evidence="3">
    <location>
        <begin position="567"/>
        <end position="645"/>
    </location>
</feature>
<name>A0AA39WAD8_9PEZI</name>
<gene>
    <name evidence="4" type="ORF">B0T17DRAFT_585387</name>
</gene>
<dbReference type="EMBL" id="JAULSR010000011">
    <property type="protein sequence ID" value="KAK0610018.1"/>
    <property type="molecule type" value="Genomic_DNA"/>
</dbReference>
<dbReference type="SUPFAM" id="SSF51735">
    <property type="entry name" value="NAD(P)-binding Rossmann-fold domains"/>
    <property type="match status" value="1"/>
</dbReference>
<keyword evidence="2" id="KW-0597">Phosphoprotein</keyword>
<dbReference type="PROSITE" id="PS50075">
    <property type="entry name" value="CARRIER"/>
    <property type="match status" value="1"/>
</dbReference>
<accession>A0AA39WAD8</accession>
<dbReference type="InterPro" id="IPR036736">
    <property type="entry name" value="ACP-like_sf"/>
</dbReference>
<dbReference type="PANTHER" id="PTHR43439:SF2">
    <property type="entry name" value="ENZYME, PUTATIVE (JCVI)-RELATED"/>
    <property type="match status" value="1"/>
</dbReference>
<dbReference type="InterPro" id="IPR051414">
    <property type="entry name" value="Adenylate-forming_Reductase"/>
</dbReference>
<dbReference type="Pfam" id="PF00550">
    <property type="entry name" value="PP-binding"/>
    <property type="match status" value="1"/>
</dbReference>
<dbReference type="InterPro" id="IPR020845">
    <property type="entry name" value="AMP-binding_CS"/>
</dbReference>
<dbReference type="PANTHER" id="PTHR43439">
    <property type="entry name" value="PHENYLACETATE-COENZYME A LIGASE"/>
    <property type="match status" value="1"/>
</dbReference>
<organism evidence="4 5">
    <name type="scientific">Bombardia bombarda</name>
    <dbReference type="NCBI Taxonomy" id="252184"/>
    <lineage>
        <taxon>Eukaryota</taxon>
        <taxon>Fungi</taxon>
        <taxon>Dikarya</taxon>
        <taxon>Ascomycota</taxon>
        <taxon>Pezizomycotina</taxon>
        <taxon>Sordariomycetes</taxon>
        <taxon>Sordariomycetidae</taxon>
        <taxon>Sordariales</taxon>
        <taxon>Lasiosphaeriaceae</taxon>
        <taxon>Bombardia</taxon>
    </lineage>
</organism>
<dbReference type="Pfam" id="PF07993">
    <property type="entry name" value="NAD_binding_4"/>
    <property type="match status" value="1"/>
</dbReference>
<dbReference type="InterPro" id="IPR020806">
    <property type="entry name" value="PKS_PP-bd"/>
</dbReference>
<keyword evidence="1" id="KW-0596">Phosphopantetheine</keyword>
<dbReference type="PROSITE" id="PS00455">
    <property type="entry name" value="AMP_BINDING"/>
    <property type="match status" value="1"/>
</dbReference>
<dbReference type="GO" id="GO:0031177">
    <property type="term" value="F:phosphopantetheine binding"/>
    <property type="evidence" value="ECO:0007669"/>
    <property type="project" value="InterPro"/>
</dbReference>
<dbReference type="Gene3D" id="1.10.1200.10">
    <property type="entry name" value="ACP-like"/>
    <property type="match status" value="1"/>
</dbReference>
<dbReference type="Gene3D" id="3.40.50.720">
    <property type="entry name" value="NAD(P)-binding Rossmann-like Domain"/>
    <property type="match status" value="1"/>
</dbReference>
<dbReference type="Gene3D" id="3.40.50.12780">
    <property type="entry name" value="N-terminal domain of ligase-like"/>
    <property type="match status" value="1"/>
</dbReference>
<dbReference type="AlphaFoldDB" id="A0AA39WAD8"/>
<evidence type="ECO:0000256" key="1">
    <source>
        <dbReference type="ARBA" id="ARBA00022450"/>
    </source>
</evidence>
<evidence type="ECO:0000256" key="2">
    <source>
        <dbReference type="ARBA" id="ARBA00022553"/>
    </source>
</evidence>